<keyword evidence="10" id="KW-1185">Reference proteome</keyword>
<dbReference type="InterPro" id="IPR033985">
    <property type="entry name" value="SusD-like_N"/>
</dbReference>
<dbReference type="Proteomes" id="UP001348817">
    <property type="component" value="Chromosome"/>
</dbReference>
<dbReference type="SUPFAM" id="SSF48452">
    <property type="entry name" value="TPR-like"/>
    <property type="match status" value="1"/>
</dbReference>
<dbReference type="Gene3D" id="1.25.40.390">
    <property type="match status" value="1"/>
</dbReference>
<comment type="subcellular location">
    <subcellularLocation>
        <location evidence="1">Cell outer membrane</location>
    </subcellularLocation>
</comment>
<evidence type="ECO:0000256" key="1">
    <source>
        <dbReference type="ARBA" id="ARBA00004442"/>
    </source>
</evidence>
<protein>
    <submittedName>
        <fullName evidence="9">Membrane protein</fullName>
    </submittedName>
</protein>
<feature type="chain" id="PRO_5043358740" evidence="6">
    <location>
        <begin position="19"/>
        <end position="480"/>
    </location>
</feature>
<keyword evidence="5" id="KW-0998">Cell outer membrane</keyword>
<accession>A0AAU9D7D5</accession>
<evidence type="ECO:0000259" key="7">
    <source>
        <dbReference type="Pfam" id="PF07980"/>
    </source>
</evidence>
<feature type="domain" description="SusD-like N-terminal" evidence="8">
    <location>
        <begin position="22"/>
        <end position="224"/>
    </location>
</feature>
<dbReference type="CDD" id="cd08977">
    <property type="entry name" value="SusD"/>
    <property type="match status" value="1"/>
</dbReference>
<dbReference type="InterPro" id="IPR012944">
    <property type="entry name" value="SusD_RagB_dom"/>
</dbReference>
<feature type="domain" description="RagB/SusD" evidence="7">
    <location>
        <begin position="305"/>
        <end position="478"/>
    </location>
</feature>
<dbReference type="AlphaFoldDB" id="A0AAU9D7D5"/>
<dbReference type="GO" id="GO:0009279">
    <property type="term" value="C:cell outer membrane"/>
    <property type="evidence" value="ECO:0007669"/>
    <property type="project" value="UniProtKB-SubCell"/>
</dbReference>
<dbReference type="RefSeq" id="WP_338392000.1">
    <property type="nucleotide sequence ID" value="NZ_AP025314.1"/>
</dbReference>
<dbReference type="KEGG" id="fax:FUAX_28760"/>
<evidence type="ECO:0000256" key="2">
    <source>
        <dbReference type="ARBA" id="ARBA00006275"/>
    </source>
</evidence>
<evidence type="ECO:0000256" key="3">
    <source>
        <dbReference type="ARBA" id="ARBA00022729"/>
    </source>
</evidence>
<dbReference type="EMBL" id="AP025314">
    <property type="protein sequence ID" value="BDD10444.1"/>
    <property type="molecule type" value="Genomic_DNA"/>
</dbReference>
<comment type="similarity">
    <text evidence="2">Belongs to the SusD family.</text>
</comment>
<feature type="signal peptide" evidence="6">
    <location>
        <begin position="1"/>
        <end position="18"/>
    </location>
</feature>
<evidence type="ECO:0000313" key="10">
    <source>
        <dbReference type="Proteomes" id="UP001348817"/>
    </source>
</evidence>
<keyword evidence="4" id="KW-0472">Membrane</keyword>
<evidence type="ECO:0000259" key="8">
    <source>
        <dbReference type="Pfam" id="PF14322"/>
    </source>
</evidence>
<keyword evidence="3 6" id="KW-0732">Signal</keyword>
<evidence type="ECO:0000313" key="9">
    <source>
        <dbReference type="EMBL" id="BDD10444.1"/>
    </source>
</evidence>
<reference evidence="9 10" key="1">
    <citation type="submission" date="2021-12" db="EMBL/GenBank/DDBJ databases">
        <title>Genome sequencing of bacteria with rrn-lacking chromosome and rrn-plasmid.</title>
        <authorList>
            <person name="Anda M."/>
            <person name="Iwasaki W."/>
        </authorList>
    </citation>
    <scope>NUCLEOTIDE SEQUENCE [LARGE SCALE GENOMIC DNA]</scope>
    <source>
        <strain evidence="9 10">DSM 100852</strain>
    </source>
</reference>
<organism evidence="9 10">
    <name type="scientific">Fulvitalea axinellae</name>
    <dbReference type="NCBI Taxonomy" id="1182444"/>
    <lineage>
        <taxon>Bacteria</taxon>
        <taxon>Pseudomonadati</taxon>
        <taxon>Bacteroidota</taxon>
        <taxon>Cytophagia</taxon>
        <taxon>Cytophagales</taxon>
        <taxon>Persicobacteraceae</taxon>
        <taxon>Fulvitalea</taxon>
    </lineage>
</organism>
<dbReference type="Pfam" id="PF07980">
    <property type="entry name" value="SusD_RagB"/>
    <property type="match status" value="1"/>
</dbReference>
<sequence length="480" mass="55444">MKKIKLLLLVVASVSVFGCSDWLQIEPENNITKESFWQSKEDVEASVNTIFVEMRKSVNKVFIWGELRADMLAGGEGLEAGDSQDIMDLRILDTNTHLKWGEMYRMINYANTVLKYAPGARDIDFSFTKEELDGYLAEAYFARALGYFYLLRTFHEVPLILEPSDSDNVEFHIPKSKETEILNRIIEDLKLAERTAKSDFGSLALNKGRGSRAAIQALLADVYLWSERYDDCIVMCDKIIGRSVHTLMSQSLWMDNFIKGNLSESIFELQFESRFGQLNAGIDAFLYNKGTPYFIADESVQDFYPEGDIRGAGATYREEDMFVWKFLAQTKDDVENVRIPDANWVIYRYADILLMKAEALVQKQQYLKAQELLLQVVKRAEGESTLLPTDRFLAEDVILKERAREFAFEGKRWFDILRLAKRNNYERKDVLIKLLASQAPSAERSLWESKLSDPMSYYLPIHIDELRANSKLVQNPYYDY</sequence>
<gene>
    <name evidence="9" type="ORF">FUAX_28760</name>
</gene>
<evidence type="ECO:0000256" key="4">
    <source>
        <dbReference type="ARBA" id="ARBA00023136"/>
    </source>
</evidence>
<proteinExistence type="inferred from homology"/>
<evidence type="ECO:0000256" key="6">
    <source>
        <dbReference type="SAM" id="SignalP"/>
    </source>
</evidence>
<dbReference type="Pfam" id="PF14322">
    <property type="entry name" value="SusD-like_3"/>
    <property type="match status" value="1"/>
</dbReference>
<name>A0AAU9D7D5_9BACT</name>
<dbReference type="InterPro" id="IPR011990">
    <property type="entry name" value="TPR-like_helical_dom_sf"/>
</dbReference>
<dbReference type="PROSITE" id="PS51257">
    <property type="entry name" value="PROKAR_LIPOPROTEIN"/>
    <property type="match status" value="1"/>
</dbReference>
<evidence type="ECO:0000256" key="5">
    <source>
        <dbReference type="ARBA" id="ARBA00023237"/>
    </source>
</evidence>